<dbReference type="Pfam" id="PF02581">
    <property type="entry name" value="TMP-TENI"/>
    <property type="match status" value="1"/>
</dbReference>
<dbReference type="SUPFAM" id="SSF51391">
    <property type="entry name" value="Thiamin phosphate synthase"/>
    <property type="match status" value="1"/>
</dbReference>
<accession>A0A6B8KJ25</accession>
<dbReference type="Proteomes" id="UP000309061">
    <property type="component" value="Chromosome"/>
</dbReference>
<sequence>MSETQTFPGIYLVTPLLEEAAPFLPALREALAAGGIASVLLRHAEMDAGALRRLIGEIAPPVQEAGAALMVACDPKTAREADADGVHVSGAGAPLAAAIKLLAPERMVGAGGLATRHDAMSAGEAGAEYVLFGDWDAPLEGDALIERVQWWAELFNIPCVAMAESLAGAKPLADAGADFIMLGDCVWSDARGPAEAVHEARRAVGETLA</sequence>
<dbReference type="AlphaFoldDB" id="A0A6B8KJ25"/>
<evidence type="ECO:0000313" key="2">
    <source>
        <dbReference type="EMBL" id="QGM47617.1"/>
    </source>
</evidence>
<reference evidence="2 3" key="1">
    <citation type="submission" date="2019-11" db="EMBL/GenBank/DDBJ databases">
        <title>The genome sequence of Methylocystis heyeri.</title>
        <authorList>
            <person name="Oshkin I.Y."/>
            <person name="Miroshnikov K."/>
            <person name="Dedysh S.N."/>
        </authorList>
    </citation>
    <scope>NUCLEOTIDE SEQUENCE [LARGE SCALE GENOMIC DNA]</scope>
    <source>
        <strain evidence="2 3">H2</strain>
    </source>
</reference>
<keyword evidence="3" id="KW-1185">Reference proteome</keyword>
<dbReference type="GO" id="GO:0009228">
    <property type="term" value="P:thiamine biosynthetic process"/>
    <property type="evidence" value="ECO:0007669"/>
    <property type="project" value="UniProtKB-KW"/>
</dbReference>
<dbReference type="OrthoDB" id="7159061at2"/>
<dbReference type="InterPro" id="IPR022998">
    <property type="entry name" value="ThiamineP_synth_TenI"/>
</dbReference>
<feature type="domain" description="Thiamine phosphate synthase/TenI" evidence="1">
    <location>
        <begin position="10"/>
        <end position="181"/>
    </location>
</feature>
<evidence type="ECO:0000313" key="3">
    <source>
        <dbReference type="Proteomes" id="UP000309061"/>
    </source>
</evidence>
<dbReference type="RefSeq" id="WP_136497151.1">
    <property type="nucleotide sequence ID" value="NZ_CP046052.1"/>
</dbReference>
<proteinExistence type="predicted"/>
<dbReference type="InterPro" id="IPR013785">
    <property type="entry name" value="Aldolase_TIM"/>
</dbReference>
<dbReference type="InterPro" id="IPR036206">
    <property type="entry name" value="ThiamineP_synth_sf"/>
</dbReference>
<dbReference type="Gene3D" id="3.20.20.70">
    <property type="entry name" value="Aldolase class I"/>
    <property type="match status" value="1"/>
</dbReference>
<name>A0A6B8KJ25_9HYPH</name>
<organism evidence="2 3">
    <name type="scientific">Methylocystis heyeri</name>
    <dbReference type="NCBI Taxonomy" id="391905"/>
    <lineage>
        <taxon>Bacteria</taxon>
        <taxon>Pseudomonadati</taxon>
        <taxon>Pseudomonadota</taxon>
        <taxon>Alphaproteobacteria</taxon>
        <taxon>Hyphomicrobiales</taxon>
        <taxon>Methylocystaceae</taxon>
        <taxon>Methylocystis</taxon>
    </lineage>
</organism>
<protein>
    <submittedName>
        <fullName evidence="2">Thiamine phosphate synthase</fullName>
    </submittedName>
</protein>
<dbReference type="CDD" id="cd00564">
    <property type="entry name" value="TMP_TenI"/>
    <property type="match status" value="1"/>
</dbReference>
<dbReference type="KEGG" id="mhey:H2LOC_019120"/>
<evidence type="ECO:0000259" key="1">
    <source>
        <dbReference type="Pfam" id="PF02581"/>
    </source>
</evidence>
<gene>
    <name evidence="2" type="ORF">H2LOC_019120</name>
</gene>
<dbReference type="EMBL" id="CP046052">
    <property type="protein sequence ID" value="QGM47617.1"/>
    <property type="molecule type" value="Genomic_DNA"/>
</dbReference>